<dbReference type="InterPro" id="IPR050129">
    <property type="entry name" value="Zn_alcohol_dh"/>
</dbReference>
<dbReference type="InterPro" id="IPR020843">
    <property type="entry name" value="ER"/>
</dbReference>
<dbReference type="InterPro" id="IPR036291">
    <property type="entry name" value="NAD(P)-bd_dom_sf"/>
</dbReference>
<reference evidence="7 8" key="1">
    <citation type="submission" date="2011-05" db="EMBL/GenBank/DDBJ databases">
        <title>Whole genome sequence of Microlunatus phosphovorus NM-1.</title>
        <authorList>
            <person name="Hosoyama A."/>
            <person name="Sasaki K."/>
            <person name="Harada T."/>
            <person name="Igarashi R."/>
            <person name="Kawakoshi A."/>
            <person name="Sasagawa M."/>
            <person name="Fukada J."/>
            <person name="Nakamura S."/>
            <person name="Katano Y."/>
            <person name="Hanada S."/>
            <person name="Kamagata Y."/>
            <person name="Nakamura N."/>
            <person name="Yamazaki S."/>
            <person name="Fujita N."/>
        </authorList>
    </citation>
    <scope>NUCLEOTIDE SEQUENCE [LARGE SCALE GENOMIC DNA]</scope>
    <source>
        <strain evidence="8">ATCC 700054 / DSM 10555 / JCM 9379 / NBRC 101784 / NCIMB 13414 / VKM Ac-1990 / NM-1</strain>
    </source>
</reference>
<dbReference type="STRING" id="1032480.MLP_10830"/>
<dbReference type="EMBL" id="AP012204">
    <property type="protein sequence ID" value="BAK34097.1"/>
    <property type="molecule type" value="Genomic_DNA"/>
</dbReference>
<evidence type="ECO:0000256" key="3">
    <source>
        <dbReference type="ARBA" id="ARBA00022833"/>
    </source>
</evidence>
<keyword evidence="3 5" id="KW-0862">Zinc</keyword>
<dbReference type="Gene3D" id="3.90.180.10">
    <property type="entry name" value="Medium-chain alcohol dehydrogenases, catalytic domain"/>
    <property type="match status" value="1"/>
</dbReference>
<evidence type="ECO:0000259" key="6">
    <source>
        <dbReference type="SMART" id="SM00829"/>
    </source>
</evidence>
<sequence length="352" mass="36673">MTAIQAPTVPDRMRGVYLPGGRRTVVADDIPVPTPGYGQVLLRVGASTICGSDVRAIYREHLGSGPEGYNDVIAGHEPAGQVVAIGPGVKRLGVGARVAVYHISGCGQCSECVKGYFISCTSALRAAYGWQRDGGHGDYLLAEENTCIPLPDYLTYVDGACVACGFSTAYEALVRLQISGQDSLLITGLGPVGLAAGLLAKKLGAAPVYGTDPAGERAALALELGAVDDVLSPDDLTGAGAGTFTAAVDCSGSAAGRRTALAGLRRWGRMAFVGEGGEMSFDVSHEVIHRQLTLIGSWVTSVGRMRELLDRLVVWQLHPEVIVSDRFDLDQAATAYELVDAGKSGKAALVPS</sequence>
<evidence type="ECO:0000256" key="4">
    <source>
        <dbReference type="ARBA" id="ARBA00023002"/>
    </source>
</evidence>
<proteinExistence type="inferred from homology"/>
<dbReference type="KEGG" id="mph:MLP_10830"/>
<dbReference type="SUPFAM" id="SSF51735">
    <property type="entry name" value="NAD(P)-binding Rossmann-fold domains"/>
    <property type="match status" value="1"/>
</dbReference>
<accession>F5XNI3</accession>
<dbReference type="Pfam" id="PF00107">
    <property type="entry name" value="ADH_zinc_N"/>
    <property type="match status" value="1"/>
</dbReference>
<comment type="similarity">
    <text evidence="5">Belongs to the zinc-containing alcohol dehydrogenase family.</text>
</comment>
<dbReference type="RefSeq" id="WP_013861980.1">
    <property type="nucleotide sequence ID" value="NC_015635.1"/>
</dbReference>
<dbReference type="GO" id="GO:0008270">
    <property type="term" value="F:zinc ion binding"/>
    <property type="evidence" value="ECO:0007669"/>
    <property type="project" value="InterPro"/>
</dbReference>
<organism evidence="7 8">
    <name type="scientific">Microlunatus phosphovorus (strain ATCC 700054 / DSM 10555 / JCM 9379 / NBRC 101784 / NCIMB 13414 / VKM Ac-1990 / NM-1)</name>
    <dbReference type="NCBI Taxonomy" id="1032480"/>
    <lineage>
        <taxon>Bacteria</taxon>
        <taxon>Bacillati</taxon>
        <taxon>Actinomycetota</taxon>
        <taxon>Actinomycetes</taxon>
        <taxon>Propionibacteriales</taxon>
        <taxon>Propionibacteriaceae</taxon>
        <taxon>Microlunatus</taxon>
    </lineage>
</organism>
<dbReference type="PROSITE" id="PS00059">
    <property type="entry name" value="ADH_ZINC"/>
    <property type="match status" value="1"/>
</dbReference>
<dbReference type="PANTHER" id="PTHR43401">
    <property type="entry name" value="L-THREONINE 3-DEHYDROGENASE"/>
    <property type="match status" value="1"/>
</dbReference>
<gene>
    <name evidence="7" type="ordered locus">MLP_10830</name>
</gene>
<dbReference type="eggNOG" id="COG1063">
    <property type="taxonomic scope" value="Bacteria"/>
</dbReference>
<dbReference type="AlphaFoldDB" id="F5XNI3"/>
<evidence type="ECO:0000313" key="7">
    <source>
        <dbReference type="EMBL" id="BAK34097.1"/>
    </source>
</evidence>
<dbReference type="EC" id="1.1.1.-" evidence="7"/>
<name>F5XNI3_MICPN</name>
<evidence type="ECO:0000256" key="5">
    <source>
        <dbReference type="RuleBase" id="RU361277"/>
    </source>
</evidence>
<feature type="domain" description="Enoyl reductase (ER)" evidence="6">
    <location>
        <begin position="20"/>
        <end position="349"/>
    </location>
</feature>
<evidence type="ECO:0000256" key="2">
    <source>
        <dbReference type="ARBA" id="ARBA00022723"/>
    </source>
</evidence>
<comment type="cofactor">
    <cofactor evidence="1 5">
        <name>Zn(2+)</name>
        <dbReference type="ChEBI" id="CHEBI:29105"/>
    </cofactor>
</comment>
<dbReference type="InterPro" id="IPR011032">
    <property type="entry name" value="GroES-like_sf"/>
</dbReference>
<keyword evidence="4 7" id="KW-0560">Oxidoreductase</keyword>
<dbReference type="InterPro" id="IPR013149">
    <property type="entry name" value="ADH-like_C"/>
</dbReference>
<keyword evidence="2 5" id="KW-0479">Metal-binding</keyword>
<protein>
    <submittedName>
        <fullName evidence="7">Putative zinc-containing alcohol dehydrogenase</fullName>
        <ecNumber evidence="7">1.1.1.-</ecNumber>
    </submittedName>
</protein>
<dbReference type="InterPro" id="IPR013154">
    <property type="entry name" value="ADH-like_N"/>
</dbReference>
<dbReference type="HOGENOM" id="CLU_026673_11_2_11"/>
<evidence type="ECO:0000313" key="8">
    <source>
        <dbReference type="Proteomes" id="UP000007947"/>
    </source>
</evidence>
<dbReference type="PANTHER" id="PTHR43401:SF5">
    <property type="entry name" value="ALCOHOL DEHYDROGENASE-RELATED"/>
    <property type="match status" value="1"/>
</dbReference>
<dbReference type="Proteomes" id="UP000007947">
    <property type="component" value="Chromosome"/>
</dbReference>
<keyword evidence="8" id="KW-1185">Reference proteome</keyword>
<dbReference type="GO" id="GO:0016491">
    <property type="term" value="F:oxidoreductase activity"/>
    <property type="evidence" value="ECO:0007669"/>
    <property type="project" value="UniProtKB-KW"/>
</dbReference>
<evidence type="ECO:0000256" key="1">
    <source>
        <dbReference type="ARBA" id="ARBA00001947"/>
    </source>
</evidence>
<dbReference type="SMART" id="SM00829">
    <property type="entry name" value="PKS_ER"/>
    <property type="match status" value="1"/>
</dbReference>
<dbReference type="SUPFAM" id="SSF50129">
    <property type="entry name" value="GroES-like"/>
    <property type="match status" value="1"/>
</dbReference>
<dbReference type="InterPro" id="IPR002328">
    <property type="entry name" value="ADH_Zn_CS"/>
</dbReference>
<dbReference type="Pfam" id="PF08240">
    <property type="entry name" value="ADH_N"/>
    <property type="match status" value="1"/>
</dbReference>
<dbReference type="CDD" id="cd08239">
    <property type="entry name" value="THR_DH_like"/>
    <property type="match status" value="1"/>
</dbReference>